<proteinExistence type="predicted"/>
<gene>
    <name evidence="2" type="ORF">G8E10_18100</name>
</gene>
<evidence type="ECO:0000313" key="3">
    <source>
        <dbReference type="Proteomes" id="UP001155840"/>
    </source>
</evidence>
<organism evidence="2 3">
    <name type="scientific">Ferranicluibacter rubi</name>
    <dbReference type="NCBI Taxonomy" id="2715133"/>
    <lineage>
        <taxon>Bacteria</taxon>
        <taxon>Pseudomonadati</taxon>
        <taxon>Pseudomonadota</taxon>
        <taxon>Alphaproteobacteria</taxon>
        <taxon>Hyphomicrobiales</taxon>
        <taxon>Rhizobiaceae</taxon>
        <taxon>Ferranicluibacter</taxon>
    </lineage>
</organism>
<evidence type="ECO:0000259" key="1">
    <source>
        <dbReference type="Pfam" id="PF07811"/>
    </source>
</evidence>
<dbReference type="Proteomes" id="UP001155840">
    <property type="component" value="Unassembled WGS sequence"/>
</dbReference>
<comment type="caution">
    <text evidence="2">The sequence shown here is derived from an EMBL/GenBank/DDBJ whole genome shotgun (WGS) entry which is preliminary data.</text>
</comment>
<name>A0AA43ZGT4_9HYPH</name>
<evidence type="ECO:0000313" key="2">
    <source>
        <dbReference type="EMBL" id="NHT77622.1"/>
    </source>
</evidence>
<reference evidence="2" key="1">
    <citation type="submission" date="2020-03" db="EMBL/GenBank/DDBJ databases">
        <title>Ferranicluibacter endophyticum gen. nov., sp. nov., a new genus isolated from Rubus ulmifolius Schott. stem.</title>
        <authorList>
            <person name="Roca-Couso R."/>
            <person name="Flores-Felix J.D."/>
            <person name="Igual J.M."/>
            <person name="Rivas R."/>
        </authorList>
    </citation>
    <scope>NUCLEOTIDE SEQUENCE</scope>
    <source>
        <strain evidence="2">CRRU44</strain>
    </source>
</reference>
<dbReference type="EMBL" id="JAANCM010000010">
    <property type="protein sequence ID" value="NHT77622.1"/>
    <property type="molecule type" value="Genomic_DNA"/>
</dbReference>
<dbReference type="Pfam" id="PF07811">
    <property type="entry name" value="TadE"/>
    <property type="match status" value="1"/>
</dbReference>
<protein>
    <submittedName>
        <fullName evidence="2">Pilus assembly protein</fullName>
    </submittedName>
</protein>
<dbReference type="AlphaFoldDB" id="A0AA43ZGT4"/>
<dbReference type="InterPro" id="IPR012495">
    <property type="entry name" value="TadE-like_dom"/>
</dbReference>
<feature type="domain" description="TadE-like" evidence="1">
    <location>
        <begin position="1"/>
        <end position="34"/>
    </location>
</feature>
<sequence>MIAPVFLLIFAGTAEIGLATMTRMQVNEAVSAAVNRALISGAAVTAATADTTVSTFATMLRVARGGQSEHSQLAISFNGGRTYTSVEGRMTPKGSASAVDECRCPTQSGGTIQWGSKVPCATACPDKSLSARYVSFELTQPYKPLLPAAGLIGTEGIRIQTLAVLQ</sequence>
<accession>A0AA43ZGT4</accession>
<keyword evidence="3" id="KW-1185">Reference proteome</keyword>